<reference evidence="1 2" key="1">
    <citation type="submission" date="2019-04" db="EMBL/GenBank/DDBJ databases">
        <title>Draft genome of the big-headed turtle Platysternon megacephalum.</title>
        <authorList>
            <person name="Gong S."/>
        </authorList>
    </citation>
    <scope>NUCLEOTIDE SEQUENCE [LARGE SCALE GENOMIC DNA]</scope>
    <source>
        <strain evidence="1">DO16091913</strain>
        <tissue evidence="1">Muscle</tissue>
    </source>
</reference>
<keyword evidence="2" id="KW-1185">Reference proteome</keyword>
<protein>
    <submittedName>
        <fullName evidence="1">Netrin-4</fullName>
    </submittedName>
</protein>
<proteinExistence type="predicted"/>
<dbReference type="EMBL" id="QXTE01000108">
    <property type="protein sequence ID" value="TFK05729.1"/>
    <property type="molecule type" value="Genomic_DNA"/>
</dbReference>
<evidence type="ECO:0000313" key="2">
    <source>
        <dbReference type="Proteomes" id="UP000297703"/>
    </source>
</evidence>
<accession>A0A4D9E605</accession>
<dbReference type="Proteomes" id="UP000297703">
    <property type="component" value="Unassembled WGS sequence"/>
</dbReference>
<gene>
    <name evidence="1" type="ORF">DR999_PMT11567</name>
</gene>
<evidence type="ECO:0000313" key="1">
    <source>
        <dbReference type="EMBL" id="TFK05729.1"/>
    </source>
</evidence>
<organism evidence="1 2">
    <name type="scientific">Platysternon megacephalum</name>
    <name type="common">big-headed turtle</name>
    <dbReference type="NCBI Taxonomy" id="55544"/>
    <lineage>
        <taxon>Eukaryota</taxon>
        <taxon>Metazoa</taxon>
        <taxon>Chordata</taxon>
        <taxon>Craniata</taxon>
        <taxon>Vertebrata</taxon>
        <taxon>Euteleostomi</taxon>
        <taxon>Archelosauria</taxon>
        <taxon>Testudinata</taxon>
        <taxon>Testudines</taxon>
        <taxon>Cryptodira</taxon>
        <taxon>Durocryptodira</taxon>
        <taxon>Testudinoidea</taxon>
        <taxon>Platysternidae</taxon>
        <taxon>Platysternon</taxon>
    </lineage>
</organism>
<dbReference type="AlphaFoldDB" id="A0A4D9E605"/>
<sequence length="115" mass="12687">MASSGQRVGLGCEFHHASLPDETGTACLVGDYSHNKGDGHDLGPDSVQCSFCLKLLLPILPLFLPPREGVIKKKTLKGIWHSFFTHKDSFLTFYSLITSQANLMLLLAETEMFAF</sequence>
<reference evidence="1 2" key="2">
    <citation type="submission" date="2019-04" db="EMBL/GenBank/DDBJ databases">
        <title>The genome sequence of big-headed turtle.</title>
        <authorList>
            <person name="Gong S."/>
        </authorList>
    </citation>
    <scope>NUCLEOTIDE SEQUENCE [LARGE SCALE GENOMIC DNA]</scope>
    <source>
        <strain evidence="1">DO16091913</strain>
        <tissue evidence="1">Muscle</tissue>
    </source>
</reference>
<name>A0A4D9E605_9SAUR</name>
<comment type="caution">
    <text evidence="1">The sequence shown here is derived from an EMBL/GenBank/DDBJ whole genome shotgun (WGS) entry which is preliminary data.</text>
</comment>